<dbReference type="RefSeq" id="WP_323578866.1">
    <property type="nucleotide sequence ID" value="NZ_JAYGJQ010000003.1"/>
</dbReference>
<keyword evidence="2" id="KW-1185">Reference proteome</keyword>
<gene>
    <name evidence="1" type="ORF">SHI21_19625</name>
</gene>
<sequence length="68" mass="7741">MKKIIQKIEETLSAIHPTELRKNPKASAKALEIKKMITELKDHVNRKSSDSVNQGVLSYINPKELLEN</sequence>
<evidence type="ECO:0000313" key="1">
    <source>
        <dbReference type="EMBL" id="MEA9358456.1"/>
    </source>
</evidence>
<dbReference type="EMBL" id="JAYGJQ010000003">
    <property type="protein sequence ID" value="MEA9358456.1"/>
    <property type="molecule type" value="Genomic_DNA"/>
</dbReference>
<organism evidence="1 2">
    <name type="scientific">Bacteriovorax antarcticus</name>
    <dbReference type="NCBI Taxonomy" id="3088717"/>
    <lineage>
        <taxon>Bacteria</taxon>
        <taxon>Pseudomonadati</taxon>
        <taxon>Bdellovibrionota</taxon>
        <taxon>Bacteriovoracia</taxon>
        <taxon>Bacteriovoracales</taxon>
        <taxon>Bacteriovoracaceae</taxon>
        <taxon>Bacteriovorax</taxon>
    </lineage>
</organism>
<comment type="caution">
    <text evidence="1">The sequence shown here is derived from an EMBL/GenBank/DDBJ whole genome shotgun (WGS) entry which is preliminary data.</text>
</comment>
<evidence type="ECO:0000313" key="2">
    <source>
        <dbReference type="Proteomes" id="UP001302274"/>
    </source>
</evidence>
<accession>A0ABU5VZM8</accession>
<proteinExistence type="predicted"/>
<name>A0ABU5VZM8_9BACT</name>
<reference evidence="1 2" key="1">
    <citation type="submission" date="2023-11" db="EMBL/GenBank/DDBJ databases">
        <title>A Novel Polar Bacteriovorax (B. antarcticus) Isolated from the Biocrust in Antarctica.</title>
        <authorList>
            <person name="Mun W."/>
            <person name="Choi S.Y."/>
            <person name="Mitchell R.J."/>
        </authorList>
    </citation>
    <scope>NUCLEOTIDE SEQUENCE [LARGE SCALE GENOMIC DNA]</scope>
    <source>
        <strain evidence="1 2">PP10</strain>
    </source>
</reference>
<protein>
    <submittedName>
        <fullName evidence="1">Uncharacterized protein</fullName>
    </submittedName>
</protein>
<dbReference type="Proteomes" id="UP001302274">
    <property type="component" value="Unassembled WGS sequence"/>
</dbReference>